<reference evidence="2 3" key="1">
    <citation type="submission" date="2016-12" db="EMBL/GenBank/DDBJ databases">
        <authorList>
            <person name="Song W.-J."/>
            <person name="Kurnit D.M."/>
        </authorList>
    </citation>
    <scope>NUCLEOTIDE SEQUENCE [LARGE SCALE GENOMIC DNA]</scope>
    <source>
        <strain evidence="2 3">DSM 12503</strain>
    </source>
</reference>
<evidence type="ECO:0000313" key="2">
    <source>
        <dbReference type="EMBL" id="SHO45447.1"/>
    </source>
</evidence>
<dbReference type="Proteomes" id="UP000184612">
    <property type="component" value="Unassembled WGS sequence"/>
</dbReference>
<dbReference type="OrthoDB" id="1856222at2"/>
<proteinExistence type="predicted"/>
<keyword evidence="3" id="KW-1185">Reference proteome</keyword>
<dbReference type="Pfam" id="PF12645">
    <property type="entry name" value="HTH_16"/>
    <property type="match status" value="1"/>
</dbReference>
<evidence type="ECO:0000259" key="1">
    <source>
        <dbReference type="Pfam" id="PF12645"/>
    </source>
</evidence>
<sequence length="60" mass="7008">MNFKELLLLAKSNEALAVKQLVEMYKPLLIRESIIDGVFDEDLYQELQLTLLRCVQKIKV</sequence>
<dbReference type="InterPro" id="IPR024760">
    <property type="entry name" value="HTH_dom_conjug_TS-like"/>
</dbReference>
<name>A0A1M7Y130_9FIRM</name>
<dbReference type="RefSeq" id="WP_073587602.1">
    <property type="nucleotide sequence ID" value="NZ_FRFD01000003.1"/>
</dbReference>
<gene>
    <name evidence="2" type="ORF">SAMN02745217_00961</name>
</gene>
<protein>
    <submittedName>
        <fullName evidence="2">Helix-turn-helix domain-containing protein</fullName>
    </submittedName>
</protein>
<evidence type="ECO:0000313" key="3">
    <source>
        <dbReference type="Proteomes" id="UP000184612"/>
    </source>
</evidence>
<organism evidence="2 3">
    <name type="scientific">Anaerocolumna xylanovorans DSM 12503</name>
    <dbReference type="NCBI Taxonomy" id="1121345"/>
    <lineage>
        <taxon>Bacteria</taxon>
        <taxon>Bacillati</taxon>
        <taxon>Bacillota</taxon>
        <taxon>Clostridia</taxon>
        <taxon>Lachnospirales</taxon>
        <taxon>Lachnospiraceae</taxon>
        <taxon>Anaerocolumna</taxon>
    </lineage>
</organism>
<feature type="domain" description="Helix-turn-helix conjugative transposon-like" evidence="1">
    <location>
        <begin position="5"/>
        <end position="57"/>
    </location>
</feature>
<dbReference type="EMBL" id="FRFD01000003">
    <property type="protein sequence ID" value="SHO45447.1"/>
    <property type="molecule type" value="Genomic_DNA"/>
</dbReference>
<accession>A0A1M7Y130</accession>
<dbReference type="AlphaFoldDB" id="A0A1M7Y130"/>